<dbReference type="SUPFAM" id="SSF54427">
    <property type="entry name" value="NTF2-like"/>
    <property type="match status" value="1"/>
</dbReference>
<evidence type="ECO:0000313" key="2">
    <source>
        <dbReference type="EMBL" id="TKG65821.1"/>
    </source>
</evidence>
<dbReference type="InterPro" id="IPR037401">
    <property type="entry name" value="SnoaL-like"/>
</dbReference>
<keyword evidence="3" id="KW-1185">Reference proteome</keyword>
<dbReference type="Pfam" id="PF13474">
    <property type="entry name" value="SnoaL_3"/>
    <property type="match status" value="1"/>
</dbReference>
<evidence type="ECO:0000313" key="3">
    <source>
        <dbReference type="Proteomes" id="UP000309992"/>
    </source>
</evidence>
<protein>
    <submittedName>
        <fullName evidence="2">SgcJ/EcaC family oxidoreductase</fullName>
    </submittedName>
</protein>
<dbReference type="InterPro" id="IPR032710">
    <property type="entry name" value="NTF2-like_dom_sf"/>
</dbReference>
<proteinExistence type="predicted"/>
<dbReference type="Proteomes" id="UP000309992">
    <property type="component" value="Unassembled WGS sequence"/>
</dbReference>
<dbReference type="EMBL" id="SWMS01000017">
    <property type="protein sequence ID" value="TKG65821.1"/>
    <property type="molecule type" value="Genomic_DNA"/>
</dbReference>
<name>A0ABY2S0D3_9PSEU</name>
<comment type="caution">
    <text evidence="2">The sequence shown here is derived from an EMBL/GenBank/DDBJ whole genome shotgun (WGS) entry which is preliminary data.</text>
</comment>
<reference evidence="2 3" key="1">
    <citation type="journal article" date="2015" name="Antonie Van Leeuwenhoek">
        <title>Prauserella endophytica sp. nov., an endophytic actinobacterium isolated from Tamarix taklamakanensis.</title>
        <authorList>
            <person name="Liu J.M."/>
            <person name="Habden X."/>
            <person name="Guo L."/>
            <person name="Tuo L."/>
            <person name="Jiang Z.K."/>
            <person name="Liu S.W."/>
            <person name="Liu X.F."/>
            <person name="Chen L."/>
            <person name="Li R.F."/>
            <person name="Zhang Y.Q."/>
            <person name="Sun C.H."/>
        </authorList>
    </citation>
    <scope>NUCLEOTIDE SEQUENCE [LARGE SCALE GENOMIC DNA]</scope>
    <source>
        <strain evidence="2 3">CGMCC 4.7182</strain>
    </source>
</reference>
<gene>
    <name evidence="2" type="ORF">FCN18_26840</name>
</gene>
<dbReference type="InterPro" id="IPR011944">
    <property type="entry name" value="Steroid_delta5-4_isomerase"/>
</dbReference>
<dbReference type="NCBIfam" id="TIGR02246">
    <property type="entry name" value="SgcJ/EcaC family oxidoreductase"/>
    <property type="match status" value="1"/>
</dbReference>
<dbReference type="RefSeq" id="WP_113641848.1">
    <property type="nucleotide sequence ID" value="NZ_SWMS01000017.1"/>
</dbReference>
<dbReference type="Gene3D" id="3.10.450.50">
    <property type="match status" value="1"/>
</dbReference>
<feature type="domain" description="SnoaL-like" evidence="1">
    <location>
        <begin position="13"/>
        <end position="136"/>
    </location>
</feature>
<accession>A0ABY2S0D3</accession>
<sequence length="150" mass="16370">MGSTVLSQAETEVRAVIAEQTAALRAGDADTLVARYTPDTVRFDLAPPLRHTGAEVLDADAVRAWLATFDGPVDAEVRDLDVTVDGDVAFCHSLNRMSAVPSGSGERFDLWYRATVCLRRIDGAWRITHEHTSTPFYMDGSFRSATDLAP</sequence>
<organism evidence="2 3">
    <name type="scientific">Prauserella endophytica</name>
    <dbReference type="NCBI Taxonomy" id="1592324"/>
    <lineage>
        <taxon>Bacteria</taxon>
        <taxon>Bacillati</taxon>
        <taxon>Actinomycetota</taxon>
        <taxon>Actinomycetes</taxon>
        <taxon>Pseudonocardiales</taxon>
        <taxon>Pseudonocardiaceae</taxon>
        <taxon>Prauserella</taxon>
        <taxon>Prauserella coralliicola group</taxon>
    </lineage>
</organism>
<evidence type="ECO:0000259" key="1">
    <source>
        <dbReference type="Pfam" id="PF13474"/>
    </source>
</evidence>